<name>A0A2P2P8Z8_RHIMU</name>
<proteinExistence type="predicted"/>
<dbReference type="AlphaFoldDB" id="A0A2P2P8Z8"/>
<accession>A0A2P2P8Z8</accession>
<evidence type="ECO:0000313" key="1">
    <source>
        <dbReference type="EMBL" id="MBX51240.1"/>
    </source>
</evidence>
<dbReference type="EMBL" id="GGEC01070756">
    <property type="protein sequence ID" value="MBX51240.1"/>
    <property type="molecule type" value="Transcribed_RNA"/>
</dbReference>
<protein>
    <submittedName>
        <fullName evidence="1">Uncharacterized protein</fullName>
    </submittedName>
</protein>
<sequence length="46" mass="5031">MALEKSKNQSMPVILATNGTHFVIQSPNGLVLLPPFQPHRMSTTPT</sequence>
<organism evidence="1">
    <name type="scientific">Rhizophora mucronata</name>
    <name type="common">Asiatic mangrove</name>
    <dbReference type="NCBI Taxonomy" id="61149"/>
    <lineage>
        <taxon>Eukaryota</taxon>
        <taxon>Viridiplantae</taxon>
        <taxon>Streptophyta</taxon>
        <taxon>Embryophyta</taxon>
        <taxon>Tracheophyta</taxon>
        <taxon>Spermatophyta</taxon>
        <taxon>Magnoliopsida</taxon>
        <taxon>eudicotyledons</taxon>
        <taxon>Gunneridae</taxon>
        <taxon>Pentapetalae</taxon>
        <taxon>rosids</taxon>
        <taxon>fabids</taxon>
        <taxon>Malpighiales</taxon>
        <taxon>Rhizophoraceae</taxon>
        <taxon>Rhizophora</taxon>
    </lineage>
</organism>
<reference evidence="1" key="1">
    <citation type="submission" date="2018-02" db="EMBL/GenBank/DDBJ databases">
        <title>Rhizophora mucronata_Transcriptome.</title>
        <authorList>
            <person name="Meera S.P."/>
            <person name="Sreeshan A."/>
            <person name="Augustine A."/>
        </authorList>
    </citation>
    <scope>NUCLEOTIDE SEQUENCE</scope>
    <source>
        <tissue evidence="1">Leaf</tissue>
    </source>
</reference>